<dbReference type="GO" id="GO:0008270">
    <property type="term" value="F:zinc ion binding"/>
    <property type="evidence" value="ECO:0007669"/>
    <property type="project" value="InterPro"/>
</dbReference>
<evidence type="ECO:0000256" key="4">
    <source>
        <dbReference type="ARBA" id="ARBA00022679"/>
    </source>
</evidence>
<dbReference type="InterPro" id="IPR000600">
    <property type="entry name" value="ROK"/>
</dbReference>
<protein>
    <recommendedName>
        <fullName evidence="3">Glucokinase</fullName>
        <ecNumber evidence="2">2.7.1.2</ecNumber>
    </recommendedName>
    <alternativeName>
        <fullName evidence="10">Glucose kinase</fullName>
    </alternativeName>
    <alternativeName>
        <fullName evidence="8">Phosphohexomutase</fullName>
    </alternativeName>
    <alternativeName>
        <fullName evidence="9">Phosphomannose isomerase</fullName>
    </alternativeName>
</protein>
<evidence type="ECO:0000313" key="14">
    <source>
        <dbReference type="Proteomes" id="UP000297714"/>
    </source>
</evidence>
<evidence type="ECO:0000256" key="7">
    <source>
        <dbReference type="ARBA" id="ARBA00022840"/>
    </source>
</evidence>
<dbReference type="GO" id="GO:0004476">
    <property type="term" value="F:mannose-6-phosphate isomerase activity"/>
    <property type="evidence" value="ECO:0007669"/>
    <property type="project" value="InterPro"/>
</dbReference>
<comment type="similarity">
    <text evidence="1">Belongs to the ROK (NagC/XylR) family.</text>
</comment>
<dbReference type="Pfam" id="PF20511">
    <property type="entry name" value="PMI_typeI_cat"/>
    <property type="match status" value="1"/>
</dbReference>
<evidence type="ECO:0000256" key="8">
    <source>
        <dbReference type="ARBA" id="ARBA00029741"/>
    </source>
</evidence>
<evidence type="ECO:0000256" key="3">
    <source>
        <dbReference type="ARBA" id="ARBA00014701"/>
    </source>
</evidence>
<keyword evidence="14" id="KW-1185">Reference proteome</keyword>
<dbReference type="InterPro" id="IPR049874">
    <property type="entry name" value="ROK_cs"/>
</dbReference>
<dbReference type="AlphaFoldDB" id="A0A4Z0XWZ4"/>
<dbReference type="SUPFAM" id="SSF53067">
    <property type="entry name" value="Actin-like ATPase domain"/>
    <property type="match status" value="1"/>
</dbReference>
<dbReference type="CDD" id="cd07010">
    <property type="entry name" value="cupin_PMI_type_I_N_bac"/>
    <property type="match status" value="1"/>
</dbReference>
<keyword evidence="13" id="KW-0413">Isomerase</keyword>
<dbReference type="PROSITE" id="PS01125">
    <property type="entry name" value="ROK"/>
    <property type="match status" value="1"/>
</dbReference>
<organism evidence="13 14">
    <name type="scientific">Caproiciproducens galactitolivorans</name>
    <dbReference type="NCBI Taxonomy" id="642589"/>
    <lineage>
        <taxon>Bacteria</taxon>
        <taxon>Bacillati</taxon>
        <taxon>Bacillota</taxon>
        <taxon>Clostridia</taxon>
        <taxon>Eubacteriales</taxon>
        <taxon>Acutalibacteraceae</taxon>
        <taxon>Caproiciproducens</taxon>
    </lineage>
</organism>
<dbReference type="Pfam" id="PF21621">
    <property type="entry name" value="MPI_cupin_dom"/>
    <property type="match status" value="1"/>
</dbReference>
<comment type="caution">
    <text evidence="13">The sequence shown here is derived from an EMBL/GenBank/DDBJ whole genome shotgun (WGS) entry which is preliminary data.</text>
</comment>
<dbReference type="Pfam" id="PF00480">
    <property type="entry name" value="ROK"/>
    <property type="match status" value="1"/>
</dbReference>
<keyword evidence="7" id="KW-0067">ATP-binding</keyword>
<evidence type="ECO:0000256" key="10">
    <source>
        <dbReference type="ARBA" id="ARBA00032386"/>
    </source>
</evidence>
<dbReference type="InterPro" id="IPR004654">
    <property type="entry name" value="ROK_glcA"/>
</dbReference>
<evidence type="ECO:0000256" key="5">
    <source>
        <dbReference type="ARBA" id="ARBA00022741"/>
    </source>
</evidence>
<feature type="domain" description="Mannose-6-phosphate isomerase cupin" evidence="12">
    <location>
        <begin position="313"/>
        <end position="384"/>
    </location>
</feature>
<gene>
    <name evidence="13" type="primary">manA</name>
    <name evidence="13" type="ORF">CAGA_18980</name>
</gene>
<feature type="domain" description="Phosphomannose isomerase type I catalytic" evidence="11">
    <location>
        <begin position="86"/>
        <end position="193"/>
    </location>
</feature>
<keyword evidence="4" id="KW-0808">Transferase</keyword>
<dbReference type="NCBIfam" id="TIGR00744">
    <property type="entry name" value="ROK_glcA_fam"/>
    <property type="match status" value="1"/>
</dbReference>
<keyword evidence="5" id="KW-0547">Nucleotide-binding</keyword>
<proteinExistence type="inferred from homology"/>
<reference evidence="13 14" key="1">
    <citation type="submission" date="2019-04" db="EMBL/GenBank/DDBJ databases">
        <authorList>
            <person name="Poehlein A."/>
            <person name="Bengelsdorf F.R."/>
            <person name="Duerre P."/>
            <person name="Daniel R."/>
        </authorList>
    </citation>
    <scope>NUCLEOTIDE SEQUENCE [LARGE SCALE GENOMIC DNA]</scope>
    <source>
        <strain evidence="13 14">BS-1</strain>
    </source>
</reference>
<dbReference type="Gene3D" id="2.60.120.10">
    <property type="entry name" value="Jelly Rolls"/>
    <property type="match status" value="2"/>
</dbReference>
<dbReference type="PANTHER" id="PTHR18964">
    <property type="entry name" value="ROK (REPRESSOR, ORF, KINASE) FAMILY"/>
    <property type="match status" value="1"/>
</dbReference>
<dbReference type="InterPro" id="IPR046457">
    <property type="entry name" value="PMI_typeI_cat"/>
</dbReference>
<accession>A0A4Z0XWZ4</accession>
<dbReference type="InterPro" id="IPR049071">
    <property type="entry name" value="MPI_cupin_dom"/>
</dbReference>
<dbReference type="GO" id="GO:0005524">
    <property type="term" value="F:ATP binding"/>
    <property type="evidence" value="ECO:0007669"/>
    <property type="project" value="UniProtKB-KW"/>
</dbReference>
<dbReference type="EC" id="2.7.1.2" evidence="2"/>
<dbReference type="EMBL" id="SRMQ01000009">
    <property type="protein sequence ID" value="TGJ75924.1"/>
    <property type="molecule type" value="Genomic_DNA"/>
</dbReference>
<evidence type="ECO:0000256" key="9">
    <source>
        <dbReference type="ARBA" id="ARBA00030762"/>
    </source>
</evidence>
<dbReference type="Proteomes" id="UP000297714">
    <property type="component" value="Unassembled WGS sequence"/>
</dbReference>
<dbReference type="PANTHER" id="PTHR18964:SF149">
    <property type="entry name" value="BIFUNCTIONAL UDP-N-ACETYLGLUCOSAMINE 2-EPIMERASE_N-ACETYLMANNOSAMINE KINASE"/>
    <property type="match status" value="1"/>
</dbReference>
<evidence type="ECO:0000256" key="6">
    <source>
        <dbReference type="ARBA" id="ARBA00022777"/>
    </source>
</evidence>
<evidence type="ECO:0000259" key="12">
    <source>
        <dbReference type="Pfam" id="PF21621"/>
    </source>
</evidence>
<dbReference type="GO" id="GO:0004340">
    <property type="term" value="F:glucokinase activity"/>
    <property type="evidence" value="ECO:0007669"/>
    <property type="project" value="UniProtKB-EC"/>
</dbReference>
<name>A0A4Z0XWZ4_9FIRM</name>
<evidence type="ECO:0000313" key="13">
    <source>
        <dbReference type="EMBL" id="TGJ75924.1"/>
    </source>
</evidence>
<evidence type="ECO:0000256" key="2">
    <source>
        <dbReference type="ARBA" id="ARBA00012323"/>
    </source>
</evidence>
<dbReference type="GO" id="GO:0005737">
    <property type="term" value="C:cytoplasm"/>
    <property type="evidence" value="ECO:0007669"/>
    <property type="project" value="InterPro"/>
</dbReference>
<keyword evidence="6" id="KW-0418">Kinase</keyword>
<sequence>MNLKFISVTLGCGSKRGEPAAKPEWHTCPPNAFSWTERTGKIVRFVLILKWIGFPWRLFARRRSGGKAKRNQARKERPDEKMEAIKLTPACKDYLWGGNRLKNEFGKQSEQDIIAETWELSCHPDGPSTIAEGKEKGKTLARYLEEQGKALLGKNCEAFEDFPILIKLIDAKENLSVQVHPDNGYAAQVEHQQGKTEMWYVVDCEPGAALYYGLNREVTKQEFQKHMEDGTLLEVLNRVKVHPGDVFFIEAGTIHAIGAGILIAEIQQNSNVTYRVYDYDRTDAQGNKRPLHIQKALDVAALKPAPVRKWEKHLASCRYFTVDKIETNTAIAIDSDEKSFHHLLCLDGIGKVEWKDGKLEFQKGDSVFLPAGLGACKVSGNFQALHTWIPAPPSYRIGIDLGGTNIAVGIVDENLQLVAKHSVPTQAERPYQQIVEDMAKAVFTAMKEAGVSLEQCTSVGIGSPGICDSETGTVIYTNNIKWENIPLTAELQKWIPLPCYLSNDANCAALGEVAAGAAKGCKNAVLLTLGTGVGGGIILDGKIFAGCHSAGAELGHTVLVKDGEPCTCGRRGCLEVYASASALIRQAKRAAEKNPDSLLWKLCGGDLERMDARIPFEAERQGDETAKQVVKEYVACLSEGVINFVNIFRPEYVILGGGVCNEGARLLDPINDCVRRLCFGSDKVEPPKVVRAKLGNDAGIIGAAVLK</sequence>
<dbReference type="Gene3D" id="3.30.420.40">
    <property type="match status" value="2"/>
</dbReference>
<evidence type="ECO:0000259" key="11">
    <source>
        <dbReference type="Pfam" id="PF20511"/>
    </source>
</evidence>
<dbReference type="SUPFAM" id="SSF51182">
    <property type="entry name" value="RmlC-like cupins"/>
    <property type="match status" value="1"/>
</dbReference>
<dbReference type="InterPro" id="IPR011051">
    <property type="entry name" value="RmlC_Cupin_sf"/>
</dbReference>
<dbReference type="GO" id="GO:0006096">
    <property type="term" value="P:glycolytic process"/>
    <property type="evidence" value="ECO:0007669"/>
    <property type="project" value="InterPro"/>
</dbReference>
<evidence type="ECO:0000256" key="1">
    <source>
        <dbReference type="ARBA" id="ARBA00006479"/>
    </source>
</evidence>
<dbReference type="InterPro" id="IPR014710">
    <property type="entry name" value="RmlC-like_jellyroll"/>
</dbReference>
<dbReference type="InterPro" id="IPR043129">
    <property type="entry name" value="ATPase_NBD"/>
</dbReference>